<keyword evidence="1" id="KW-1133">Transmembrane helix</keyword>
<name>A0ABN1KN62_CLOSU</name>
<comment type="caution">
    <text evidence="2">The sequence shown here is derived from an EMBL/GenBank/DDBJ whole genome shotgun (WGS) entry which is preliminary data.</text>
</comment>
<sequence length="170" mass="19375">MLLEQIIEFLNQYNVFITIGLIILVFVLIIIVITSLISTSKMKDKYRKMMKGTNNKNLEELIINSLDKIENVEEITDEVKDMCNKTSNIVASCVQRVAMQRYKAFEDIGSDLSYSIALLDGRNNGVIITSIYSRNESITYAKPIDNGISRYDLSQEENNVLHQAVNTNKE</sequence>
<dbReference type="EMBL" id="BAAACI010000005">
    <property type="protein sequence ID" value="GAA0771288.1"/>
    <property type="molecule type" value="Genomic_DNA"/>
</dbReference>
<dbReference type="Proteomes" id="UP001501047">
    <property type="component" value="Unassembled WGS sequence"/>
</dbReference>
<protein>
    <submittedName>
        <fullName evidence="2">DUF4446 family protein</fullName>
    </submittedName>
</protein>
<keyword evidence="1" id="KW-0812">Transmembrane</keyword>
<keyword evidence="3" id="KW-1185">Reference proteome</keyword>
<gene>
    <name evidence="2" type="ORF">GCM10008908_15120</name>
</gene>
<accession>A0ABN1KN62</accession>
<evidence type="ECO:0000313" key="2">
    <source>
        <dbReference type="EMBL" id="GAA0771288.1"/>
    </source>
</evidence>
<keyword evidence="1" id="KW-0472">Membrane</keyword>
<reference evidence="2 3" key="1">
    <citation type="journal article" date="2019" name="Int. J. Syst. Evol. Microbiol.">
        <title>The Global Catalogue of Microorganisms (GCM) 10K type strain sequencing project: providing services to taxonomists for standard genome sequencing and annotation.</title>
        <authorList>
            <consortium name="The Broad Institute Genomics Platform"/>
            <consortium name="The Broad Institute Genome Sequencing Center for Infectious Disease"/>
            <person name="Wu L."/>
            <person name="Ma J."/>
        </authorList>
    </citation>
    <scope>NUCLEOTIDE SEQUENCE [LARGE SCALE GENOMIC DNA]</scope>
    <source>
        <strain evidence="2 3">JCM 1417</strain>
    </source>
</reference>
<organism evidence="2 3">
    <name type="scientific">Clostridium subterminale</name>
    <dbReference type="NCBI Taxonomy" id="1550"/>
    <lineage>
        <taxon>Bacteria</taxon>
        <taxon>Bacillati</taxon>
        <taxon>Bacillota</taxon>
        <taxon>Clostridia</taxon>
        <taxon>Eubacteriales</taxon>
        <taxon>Clostridiaceae</taxon>
        <taxon>Clostridium</taxon>
    </lineage>
</organism>
<feature type="transmembrane region" description="Helical" evidence="1">
    <location>
        <begin position="15"/>
        <end position="39"/>
    </location>
</feature>
<evidence type="ECO:0000256" key="1">
    <source>
        <dbReference type="SAM" id="Phobius"/>
    </source>
</evidence>
<evidence type="ECO:0000313" key="3">
    <source>
        <dbReference type="Proteomes" id="UP001501047"/>
    </source>
</evidence>
<dbReference type="Pfam" id="PF14584">
    <property type="entry name" value="DUF4446"/>
    <property type="match status" value="1"/>
</dbReference>
<dbReference type="InterPro" id="IPR027981">
    <property type="entry name" value="DUF4446"/>
</dbReference>
<proteinExistence type="predicted"/>